<keyword evidence="2" id="KW-1185">Reference proteome</keyword>
<protein>
    <submittedName>
        <fullName evidence="1">Uncharacterized protein</fullName>
    </submittedName>
</protein>
<dbReference type="Proteomes" id="UP001163603">
    <property type="component" value="Chromosome 12"/>
</dbReference>
<evidence type="ECO:0000313" key="2">
    <source>
        <dbReference type="Proteomes" id="UP001163603"/>
    </source>
</evidence>
<comment type="caution">
    <text evidence="1">The sequence shown here is derived from an EMBL/GenBank/DDBJ whole genome shotgun (WGS) entry which is preliminary data.</text>
</comment>
<reference evidence="2" key="1">
    <citation type="journal article" date="2023" name="G3 (Bethesda)">
        <title>Genome assembly and association tests identify interacting loci associated with vigor, precocity, and sex in interspecific pistachio rootstocks.</title>
        <authorList>
            <person name="Palmer W."/>
            <person name="Jacygrad E."/>
            <person name="Sagayaradj S."/>
            <person name="Cavanaugh K."/>
            <person name="Han R."/>
            <person name="Bertier L."/>
            <person name="Beede B."/>
            <person name="Kafkas S."/>
            <person name="Golino D."/>
            <person name="Preece J."/>
            <person name="Michelmore R."/>
        </authorList>
    </citation>
    <scope>NUCLEOTIDE SEQUENCE [LARGE SCALE GENOMIC DNA]</scope>
</reference>
<name>A0ACC0XKE5_9ROSI</name>
<proteinExistence type="predicted"/>
<accession>A0ACC0XKE5</accession>
<organism evidence="1 2">
    <name type="scientific">Pistacia integerrima</name>
    <dbReference type="NCBI Taxonomy" id="434235"/>
    <lineage>
        <taxon>Eukaryota</taxon>
        <taxon>Viridiplantae</taxon>
        <taxon>Streptophyta</taxon>
        <taxon>Embryophyta</taxon>
        <taxon>Tracheophyta</taxon>
        <taxon>Spermatophyta</taxon>
        <taxon>Magnoliopsida</taxon>
        <taxon>eudicotyledons</taxon>
        <taxon>Gunneridae</taxon>
        <taxon>Pentapetalae</taxon>
        <taxon>rosids</taxon>
        <taxon>malvids</taxon>
        <taxon>Sapindales</taxon>
        <taxon>Anacardiaceae</taxon>
        <taxon>Pistacia</taxon>
    </lineage>
</organism>
<evidence type="ECO:0000313" key="1">
    <source>
        <dbReference type="EMBL" id="KAJ0018859.1"/>
    </source>
</evidence>
<dbReference type="EMBL" id="CM047747">
    <property type="protein sequence ID" value="KAJ0018859.1"/>
    <property type="molecule type" value="Genomic_DNA"/>
</dbReference>
<gene>
    <name evidence="1" type="ORF">Pint_12086</name>
</gene>
<sequence length="40" mass="4756">MKLIILLIKGLAYVSHKYNFFFLSNKYPHVVKISCVNKER</sequence>